<keyword evidence="7" id="KW-0862">Zinc</keyword>
<dbReference type="PANTHER" id="PTHR43856">
    <property type="entry name" value="CARDIOLIPIN HYDROLASE"/>
    <property type="match status" value="1"/>
</dbReference>
<proteinExistence type="inferred from homology"/>
<evidence type="ECO:0000259" key="10">
    <source>
        <dbReference type="PROSITE" id="PS50103"/>
    </source>
</evidence>
<evidence type="ECO:0000256" key="8">
    <source>
        <dbReference type="SAM" id="MobiDB-lite"/>
    </source>
</evidence>
<gene>
    <name evidence="11" type="ORF">MAR_029791</name>
</gene>
<dbReference type="InterPro" id="IPR051406">
    <property type="entry name" value="PLD_domain"/>
</dbReference>
<comment type="similarity">
    <text evidence="4">Belongs to the phospholipase D family. MitoPLD/Zucchini subfamily.</text>
</comment>
<dbReference type="SMART" id="SM00155">
    <property type="entry name" value="PLDc"/>
    <property type="match status" value="1"/>
</dbReference>
<accession>A0ABY7DKJ0</accession>
<evidence type="ECO:0000313" key="12">
    <source>
        <dbReference type="Proteomes" id="UP001164746"/>
    </source>
</evidence>
<feature type="region of interest" description="Disordered" evidence="8">
    <location>
        <begin position="1"/>
        <end position="30"/>
    </location>
</feature>
<evidence type="ECO:0000256" key="3">
    <source>
        <dbReference type="ARBA" id="ARBA00023098"/>
    </source>
</evidence>
<feature type="compositionally biased region" description="Basic and acidic residues" evidence="8">
    <location>
        <begin position="16"/>
        <end position="30"/>
    </location>
</feature>
<keyword evidence="7" id="KW-0863">Zinc-finger</keyword>
<dbReference type="Gene3D" id="3.30.870.10">
    <property type="entry name" value="Endonuclease Chain A"/>
    <property type="match status" value="1"/>
</dbReference>
<dbReference type="PROSITE" id="PS50035">
    <property type="entry name" value="PLD"/>
    <property type="match status" value="1"/>
</dbReference>
<keyword evidence="3" id="KW-0443">Lipid metabolism</keyword>
<dbReference type="InterPro" id="IPR001736">
    <property type="entry name" value="PLipase_D/transphosphatidylase"/>
</dbReference>
<dbReference type="SUPFAM" id="SSF56024">
    <property type="entry name" value="Phospholipase D/nuclease"/>
    <property type="match status" value="1"/>
</dbReference>
<keyword evidence="1" id="KW-0378">Hydrolase</keyword>
<feature type="domain" description="PLD phosphodiesterase" evidence="9">
    <location>
        <begin position="251"/>
        <end position="278"/>
    </location>
</feature>
<evidence type="ECO:0000256" key="2">
    <source>
        <dbReference type="ARBA" id="ARBA00022963"/>
    </source>
</evidence>
<dbReference type="EMBL" id="CP111013">
    <property type="protein sequence ID" value="WAQ97101.1"/>
    <property type="molecule type" value="Genomic_DNA"/>
</dbReference>
<evidence type="ECO:0000256" key="4">
    <source>
        <dbReference type="ARBA" id="ARBA00038012"/>
    </source>
</evidence>
<evidence type="ECO:0000256" key="1">
    <source>
        <dbReference type="ARBA" id="ARBA00022801"/>
    </source>
</evidence>
<evidence type="ECO:0000256" key="7">
    <source>
        <dbReference type="PROSITE-ProRule" id="PRU00723"/>
    </source>
</evidence>
<feature type="domain" description="C3H1-type" evidence="10">
    <location>
        <begin position="150"/>
        <end position="178"/>
    </location>
</feature>
<name>A0ABY7DKJ0_MYAAR</name>
<dbReference type="Proteomes" id="UP001164746">
    <property type="component" value="Chromosome 2"/>
</dbReference>
<evidence type="ECO:0000313" key="11">
    <source>
        <dbReference type="EMBL" id="WAQ97101.1"/>
    </source>
</evidence>
<evidence type="ECO:0000256" key="5">
    <source>
        <dbReference type="ARBA" id="ARBA00040549"/>
    </source>
</evidence>
<evidence type="ECO:0000256" key="6">
    <source>
        <dbReference type="ARBA" id="ARBA00043167"/>
    </source>
</evidence>
<keyword evidence="12" id="KW-1185">Reference proteome</keyword>
<evidence type="ECO:0000259" key="9">
    <source>
        <dbReference type="PROSITE" id="PS50035"/>
    </source>
</evidence>
<keyword evidence="7" id="KW-0479">Metal-binding</keyword>
<dbReference type="Pfam" id="PF13091">
    <property type="entry name" value="PLDc_2"/>
    <property type="match status" value="1"/>
</dbReference>
<dbReference type="PROSITE" id="PS50103">
    <property type="entry name" value="ZF_C3H1"/>
    <property type="match status" value="1"/>
</dbReference>
<protein>
    <recommendedName>
        <fullName evidence="5">Mitochondrial cardiolipin hydrolase</fullName>
    </recommendedName>
    <alternativeName>
        <fullName evidence="6">Mitochondrial phospholipase</fullName>
    </alternativeName>
</protein>
<reference evidence="11" key="1">
    <citation type="submission" date="2022-11" db="EMBL/GenBank/DDBJ databases">
        <title>Centuries of genome instability and evolution in soft-shell clam transmissible cancer (bioRxiv).</title>
        <authorList>
            <person name="Hart S.F.M."/>
            <person name="Yonemitsu M.A."/>
            <person name="Giersch R.M."/>
            <person name="Beal B.F."/>
            <person name="Arriagada G."/>
            <person name="Davis B.W."/>
            <person name="Ostrander E.A."/>
            <person name="Goff S.P."/>
            <person name="Metzger M.J."/>
        </authorList>
    </citation>
    <scope>NUCLEOTIDE SEQUENCE</scope>
    <source>
        <strain evidence="11">MELC-2E11</strain>
        <tissue evidence="11">Siphon/mantle</tissue>
    </source>
</reference>
<sequence>MSFNHSPFTTAWANGSDKDNNKVHGKKDDNNHEICDEAVAEPSTKQVCQQSSNTKGQVKAYCYWMSEKRVMTSTMNRIFQSQWGQMPKKPIAKHVEGITSHRWLKAAGIAIAIGLTSELVYFLYKRWKKRKSEAATHSETKAIEEVLFFPDSQIACKDHFVGEDGCSRENCRFTHEHNSLSRLYEFIDGARETLDVCVFVICCADLGDLLILAHRRHVKVRVICDDEQIDITGSQIWKLRKAGIAVRTDNSSYLMHHKFVVIDGHTLLTGSFNWTRQAISGNQENLLALNNRRIVRLYGREFEKLWRQFDPRNHTNSALHRKSEVP</sequence>
<keyword evidence="2" id="KW-0442">Lipid degradation</keyword>
<dbReference type="InterPro" id="IPR000571">
    <property type="entry name" value="Znf_CCCH"/>
</dbReference>
<dbReference type="CDD" id="cd09171">
    <property type="entry name" value="PLDc_vPLD6_like"/>
    <property type="match status" value="1"/>
</dbReference>
<dbReference type="PANTHER" id="PTHR43856:SF1">
    <property type="entry name" value="MITOCHONDRIAL CARDIOLIPIN HYDROLASE"/>
    <property type="match status" value="1"/>
</dbReference>
<dbReference type="InterPro" id="IPR025202">
    <property type="entry name" value="PLD-like_dom"/>
</dbReference>
<organism evidence="11 12">
    <name type="scientific">Mya arenaria</name>
    <name type="common">Soft-shell clam</name>
    <dbReference type="NCBI Taxonomy" id="6604"/>
    <lineage>
        <taxon>Eukaryota</taxon>
        <taxon>Metazoa</taxon>
        <taxon>Spiralia</taxon>
        <taxon>Lophotrochozoa</taxon>
        <taxon>Mollusca</taxon>
        <taxon>Bivalvia</taxon>
        <taxon>Autobranchia</taxon>
        <taxon>Heteroconchia</taxon>
        <taxon>Euheterodonta</taxon>
        <taxon>Imparidentia</taxon>
        <taxon>Neoheterodontei</taxon>
        <taxon>Myida</taxon>
        <taxon>Myoidea</taxon>
        <taxon>Myidae</taxon>
        <taxon>Mya</taxon>
    </lineage>
</organism>
<feature type="compositionally biased region" description="Polar residues" evidence="8">
    <location>
        <begin position="1"/>
        <end position="13"/>
    </location>
</feature>
<feature type="zinc finger region" description="C3H1-type" evidence="7">
    <location>
        <begin position="150"/>
        <end position="178"/>
    </location>
</feature>